<sequence length="119" mass="13527">MNHQAIITHVLSKPGTRLRYPFDPDLPILFVGDKMFAVLGTTSGVQSVTLKADPDTVWLTRETYPGTVLPGYHMNKKHWNTVVLNGLLPETELLDMLEESYQLVRRKLTRAMKEEFGLS</sequence>
<evidence type="ECO:0000313" key="1">
    <source>
        <dbReference type="EMBL" id="MEK8132354.1"/>
    </source>
</evidence>
<keyword evidence="2" id="KW-1185">Reference proteome</keyword>
<dbReference type="GO" id="GO:0003677">
    <property type="term" value="F:DNA binding"/>
    <property type="evidence" value="ECO:0007669"/>
    <property type="project" value="UniProtKB-KW"/>
</dbReference>
<gene>
    <name evidence="1" type="ORF">WMW72_31090</name>
</gene>
<proteinExistence type="predicted"/>
<accession>A0ABU9DU03</accession>
<dbReference type="EMBL" id="JBBPCC010000029">
    <property type="protein sequence ID" value="MEK8132354.1"/>
    <property type="molecule type" value="Genomic_DNA"/>
</dbReference>
<dbReference type="InterPro" id="IPR007351">
    <property type="entry name" value="YjbR"/>
</dbReference>
<dbReference type="InterPro" id="IPR038056">
    <property type="entry name" value="YjbR-like_sf"/>
</dbReference>
<dbReference type="Pfam" id="PF04237">
    <property type="entry name" value="YjbR"/>
    <property type="match status" value="1"/>
</dbReference>
<comment type="caution">
    <text evidence="1">The sequence shown here is derived from an EMBL/GenBank/DDBJ whole genome shotgun (WGS) entry which is preliminary data.</text>
</comment>
<evidence type="ECO:0000313" key="2">
    <source>
        <dbReference type="Proteomes" id="UP001469365"/>
    </source>
</evidence>
<dbReference type="Gene3D" id="3.90.1150.30">
    <property type="match status" value="1"/>
</dbReference>
<protein>
    <submittedName>
        <fullName evidence="1">MmcQ/YjbR family DNA-binding protein</fullName>
    </submittedName>
</protein>
<dbReference type="InterPro" id="IPR058532">
    <property type="entry name" value="YjbR/MT2646/Rv2570-like"/>
</dbReference>
<dbReference type="PANTHER" id="PTHR35145">
    <property type="entry name" value="CYTOPLASMIC PROTEIN-RELATED"/>
    <property type="match status" value="1"/>
</dbReference>
<name>A0ABU9DU03_9BACL</name>
<dbReference type="Proteomes" id="UP001469365">
    <property type="component" value="Unassembled WGS sequence"/>
</dbReference>
<organism evidence="1 2">
    <name type="scientific">Paenibacillus filicis</name>
    <dbReference type="NCBI Taxonomy" id="669464"/>
    <lineage>
        <taxon>Bacteria</taxon>
        <taxon>Bacillati</taxon>
        <taxon>Bacillota</taxon>
        <taxon>Bacilli</taxon>
        <taxon>Bacillales</taxon>
        <taxon>Paenibacillaceae</taxon>
        <taxon>Paenibacillus</taxon>
    </lineage>
</organism>
<dbReference type="PANTHER" id="PTHR35145:SF1">
    <property type="entry name" value="CYTOPLASMIC PROTEIN"/>
    <property type="match status" value="1"/>
</dbReference>
<dbReference type="RefSeq" id="WP_341419488.1">
    <property type="nucleotide sequence ID" value="NZ_JBBPCC010000029.1"/>
</dbReference>
<dbReference type="SUPFAM" id="SSF142906">
    <property type="entry name" value="YjbR-like"/>
    <property type="match status" value="1"/>
</dbReference>
<reference evidence="1 2" key="1">
    <citation type="submission" date="2024-04" db="EMBL/GenBank/DDBJ databases">
        <title>draft genome sequnece of Paenibacillus filicis.</title>
        <authorList>
            <person name="Kim D.-U."/>
        </authorList>
    </citation>
    <scope>NUCLEOTIDE SEQUENCE [LARGE SCALE GENOMIC DNA]</scope>
    <source>
        <strain evidence="1 2">KACC14197</strain>
    </source>
</reference>
<keyword evidence="1" id="KW-0238">DNA-binding</keyword>